<dbReference type="PROSITE" id="PS00409">
    <property type="entry name" value="PROKAR_NTER_METHYL"/>
    <property type="match status" value="1"/>
</dbReference>
<reference evidence="4" key="1">
    <citation type="submission" date="2020-10" db="EMBL/GenBank/DDBJ databases">
        <authorList>
            <person name="Gilroy R."/>
        </authorList>
    </citation>
    <scope>NUCLEOTIDE SEQUENCE</scope>
    <source>
        <strain evidence="4">CHK184-20233</strain>
    </source>
</reference>
<dbReference type="InterPro" id="IPR045584">
    <property type="entry name" value="Pilin-like"/>
</dbReference>
<dbReference type="Gene3D" id="3.30.700.10">
    <property type="entry name" value="Glycoprotein, Type 4 Pilin"/>
    <property type="match status" value="1"/>
</dbReference>
<evidence type="ECO:0000313" key="5">
    <source>
        <dbReference type="Proteomes" id="UP000824232"/>
    </source>
</evidence>
<protein>
    <submittedName>
        <fullName evidence="4">Prepilin-type N-terminal cleavage/methylation domain-containing protein</fullName>
    </submittedName>
</protein>
<gene>
    <name evidence="4" type="ORF">IAB38_02680</name>
</gene>
<evidence type="ECO:0000256" key="2">
    <source>
        <dbReference type="ARBA" id="ARBA00023287"/>
    </source>
</evidence>
<name>A0A9D1DU03_9FIRM</name>
<organism evidence="4 5">
    <name type="scientific">Candidatus Onthousia excrementipullorum</name>
    <dbReference type="NCBI Taxonomy" id="2840884"/>
    <lineage>
        <taxon>Bacteria</taxon>
        <taxon>Bacillati</taxon>
        <taxon>Bacillota</taxon>
        <taxon>Bacilli</taxon>
        <taxon>Candidatus Onthousia</taxon>
    </lineage>
</organism>
<accession>A0A9D1DU03</accession>
<sequence>MNKKGFTLIELIATIVIMALILIMVMPSINALLNNNKDKAYEYYGDSLIDAAEIFVGREGEDITSLGTLNFTGCVDITYQDLINSDLIRAYSDKNIDCTNAKVRYTKERNKESYSINLTCKDTTTGETVYSVNDIPNNTCTVTAY</sequence>
<dbReference type="SUPFAM" id="SSF54523">
    <property type="entry name" value="Pili subunits"/>
    <property type="match status" value="1"/>
</dbReference>
<feature type="transmembrane region" description="Helical" evidence="3">
    <location>
        <begin position="12"/>
        <end position="33"/>
    </location>
</feature>
<keyword evidence="3" id="KW-1133">Transmembrane helix</keyword>
<dbReference type="EMBL" id="DVHC01000027">
    <property type="protein sequence ID" value="HIR58933.1"/>
    <property type="molecule type" value="Genomic_DNA"/>
</dbReference>
<keyword evidence="2" id="KW-0178">Competence</keyword>
<dbReference type="NCBIfam" id="TIGR02532">
    <property type="entry name" value="IV_pilin_GFxxxE"/>
    <property type="match status" value="1"/>
</dbReference>
<dbReference type="InterPro" id="IPR012902">
    <property type="entry name" value="N_methyl_site"/>
</dbReference>
<comment type="caution">
    <text evidence="4">The sequence shown here is derived from an EMBL/GenBank/DDBJ whole genome shotgun (WGS) entry which is preliminary data.</text>
</comment>
<dbReference type="GO" id="GO:0030420">
    <property type="term" value="P:establishment of competence for transformation"/>
    <property type="evidence" value="ECO:0007669"/>
    <property type="project" value="UniProtKB-KW"/>
</dbReference>
<dbReference type="Pfam" id="PF07963">
    <property type="entry name" value="N_methyl"/>
    <property type="match status" value="1"/>
</dbReference>
<reference evidence="4" key="2">
    <citation type="journal article" date="2021" name="PeerJ">
        <title>Extensive microbial diversity within the chicken gut microbiome revealed by metagenomics and culture.</title>
        <authorList>
            <person name="Gilroy R."/>
            <person name="Ravi A."/>
            <person name="Getino M."/>
            <person name="Pursley I."/>
            <person name="Horton D.L."/>
            <person name="Alikhan N.F."/>
            <person name="Baker D."/>
            <person name="Gharbi K."/>
            <person name="Hall N."/>
            <person name="Watson M."/>
            <person name="Adriaenssens E.M."/>
            <person name="Foster-Nyarko E."/>
            <person name="Jarju S."/>
            <person name="Secka A."/>
            <person name="Antonio M."/>
            <person name="Oren A."/>
            <person name="Chaudhuri R.R."/>
            <person name="La Ragione R."/>
            <person name="Hildebrand F."/>
            <person name="Pallen M.J."/>
        </authorList>
    </citation>
    <scope>NUCLEOTIDE SEQUENCE</scope>
    <source>
        <strain evidence="4">CHK184-20233</strain>
    </source>
</reference>
<dbReference type="Proteomes" id="UP000824232">
    <property type="component" value="Unassembled WGS sequence"/>
</dbReference>
<comment type="subcellular location">
    <subcellularLocation>
        <location evidence="1">Cell surface</location>
    </subcellularLocation>
</comment>
<proteinExistence type="predicted"/>
<keyword evidence="3" id="KW-0472">Membrane</keyword>
<evidence type="ECO:0000256" key="1">
    <source>
        <dbReference type="ARBA" id="ARBA00004241"/>
    </source>
</evidence>
<dbReference type="GO" id="GO:0009986">
    <property type="term" value="C:cell surface"/>
    <property type="evidence" value="ECO:0007669"/>
    <property type="project" value="UniProtKB-SubCell"/>
</dbReference>
<evidence type="ECO:0000313" key="4">
    <source>
        <dbReference type="EMBL" id="HIR58933.1"/>
    </source>
</evidence>
<keyword evidence="3" id="KW-0812">Transmembrane</keyword>
<evidence type="ECO:0000256" key="3">
    <source>
        <dbReference type="SAM" id="Phobius"/>
    </source>
</evidence>
<dbReference type="AlphaFoldDB" id="A0A9D1DU03"/>